<dbReference type="InterPro" id="IPR006685">
    <property type="entry name" value="MscS_channel_2nd"/>
</dbReference>
<dbReference type="InterPro" id="IPR023408">
    <property type="entry name" value="MscS_beta-dom_sf"/>
</dbReference>
<keyword evidence="6 7" id="KW-0472">Membrane</keyword>
<dbReference type="SUPFAM" id="SSF82861">
    <property type="entry name" value="Mechanosensitive channel protein MscS (YggB), transmembrane region"/>
    <property type="match status" value="1"/>
</dbReference>
<dbReference type="Gene3D" id="1.10.287.1260">
    <property type="match status" value="1"/>
</dbReference>
<dbReference type="Pfam" id="PF21088">
    <property type="entry name" value="MS_channel_1st"/>
    <property type="match status" value="1"/>
</dbReference>
<evidence type="ECO:0000256" key="3">
    <source>
        <dbReference type="ARBA" id="ARBA00022475"/>
    </source>
</evidence>
<accession>A0A0F5PJ26</accession>
<comment type="caution">
    <text evidence="11">The sequence shown here is derived from an EMBL/GenBank/DDBJ whole genome shotgun (WGS) entry which is preliminary data.</text>
</comment>
<reference evidence="11 12" key="2">
    <citation type="journal article" date="2015" name="BMC Genomics">
        <title>Analysis of three genomes within the thermophilic bacterial species Caldanaerobacter subterraneus with a focus on carbon monoxide dehydrogenase evolution and hydrolase diversity.</title>
        <authorList>
            <person name="Sant'Anna F.H."/>
            <person name="Lebedinsky A.V."/>
            <person name="Sokolova T.G."/>
            <person name="Robb F.T."/>
            <person name="Gonzalez J.M."/>
        </authorList>
    </citation>
    <scope>NUCLEOTIDE SEQUENCE [LARGE SCALE GENOMIC DNA]</scope>
    <source>
        <strain evidence="11 12">DSM 12653</strain>
    </source>
</reference>
<dbReference type="Pfam" id="PF21082">
    <property type="entry name" value="MS_channel_3rd"/>
    <property type="match status" value="1"/>
</dbReference>
<evidence type="ECO:0000256" key="7">
    <source>
        <dbReference type="SAM" id="Phobius"/>
    </source>
</evidence>
<reference evidence="11 12" key="1">
    <citation type="submission" date="2008-07" db="EMBL/GenBank/DDBJ databases">
        <authorList>
            <person name="Gonzalez J."/>
            <person name="Sokolova T."/>
            <person name="Ferriera S."/>
            <person name="Johnson J."/>
            <person name="Kravitz S."/>
            <person name="Beeson K."/>
            <person name="Sutton G."/>
            <person name="Rogers Y.-H."/>
            <person name="Friedman R."/>
            <person name="Frazier M."/>
            <person name="Venter J.C."/>
        </authorList>
    </citation>
    <scope>NUCLEOTIDE SEQUENCE [LARGE SCALE GENOMIC DNA]</scope>
    <source>
        <strain evidence="11 12">DSM 12653</strain>
    </source>
</reference>
<dbReference type="InterPro" id="IPR011014">
    <property type="entry name" value="MscS_channel_TM-2"/>
</dbReference>
<dbReference type="GO" id="GO:0005886">
    <property type="term" value="C:plasma membrane"/>
    <property type="evidence" value="ECO:0007669"/>
    <property type="project" value="UniProtKB-SubCell"/>
</dbReference>
<keyword evidence="4 7" id="KW-0812">Transmembrane</keyword>
<keyword evidence="5 7" id="KW-1133">Transmembrane helix</keyword>
<feature type="transmembrane region" description="Helical" evidence="7">
    <location>
        <begin position="88"/>
        <end position="109"/>
    </location>
</feature>
<dbReference type="InterPro" id="IPR049278">
    <property type="entry name" value="MS_channel_C"/>
</dbReference>
<comment type="subcellular location">
    <subcellularLocation>
        <location evidence="1">Cell membrane</location>
        <topology evidence="1">Multi-pass membrane protein</topology>
    </subcellularLocation>
</comment>
<dbReference type="NCBIfam" id="NF047601">
    <property type="entry name" value="MscSThanab"/>
    <property type="match status" value="1"/>
</dbReference>
<reference evidence="12" key="3">
    <citation type="submission" date="2015-02" db="EMBL/GenBank/DDBJ databases">
        <title>Genome analysis of three genomes within the thermophilic hydrogenogenic bacterial species Caldanaerobacter subterraneus.</title>
        <authorList>
            <person name="Sant'Anna F.H."/>
            <person name="Lebedinsky A."/>
            <person name="Sokolova T."/>
            <person name="Robb F.T."/>
            <person name="Gonzalez J.M."/>
        </authorList>
    </citation>
    <scope>NUCLEOTIDE SEQUENCE [LARGE SCALE GENOMIC DNA]</scope>
    <source>
        <strain evidence="12">DSM 12653</strain>
    </source>
</reference>
<dbReference type="SUPFAM" id="SSF82689">
    <property type="entry name" value="Mechanosensitive channel protein MscS (YggB), C-terminal domain"/>
    <property type="match status" value="1"/>
</dbReference>
<evidence type="ECO:0000256" key="5">
    <source>
        <dbReference type="ARBA" id="ARBA00022989"/>
    </source>
</evidence>
<evidence type="ECO:0000259" key="9">
    <source>
        <dbReference type="Pfam" id="PF21082"/>
    </source>
</evidence>
<dbReference type="SUPFAM" id="SSF50182">
    <property type="entry name" value="Sm-like ribonucleoproteins"/>
    <property type="match status" value="1"/>
</dbReference>
<evidence type="ECO:0000256" key="4">
    <source>
        <dbReference type="ARBA" id="ARBA00022692"/>
    </source>
</evidence>
<dbReference type="InterPro" id="IPR011066">
    <property type="entry name" value="MscS_channel_C_sf"/>
</dbReference>
<feature type="domain" description="Mechanosensitive ion channel MscS" evidence="8">
    <location>
        <begin position="133"/>
        <end position="198"/>
    </location>
</feature>
<proteinExistence type="inferred from homology"/>
<dbReference type="Gene3D" id="2.30.30.60">
    <property type="match status" value="1"/>
</dbReference>
<dbReference type="PANTHER" id="PTHR30460:SF0">
    <property type="entry name" value="MODERATE CONDUCTANCE MECHANOSENSITIVE CHANNEL YBIO"/>
    <property type="match status" value="1"/>
</dbReference>
<dbReference type="EMBL" id="ABXP02000126">
    <property type="protein sequence ID" value="KKC28431.1"/>
    <property type="molecule type" value="Genomic_DNA"/>
</dbReference>
<evidence type="ECO:0000256" key="1">
    <source>
        <dbReference type="ARBA" id="ARBA00004651"/>
    </source>
</evidence>
<dbReference type="Proteomes" id="UP000010146">
    <property type="component" value="Unassembled WGS sequence"/>
</dbReference>
<evidence type="ECO:0000313" key="12">
    <source>
        <dbReference type="Proteomes" id="UP000010146"/>
    </source>
</evidence>
<evidence type="ECO:0000259" key="8">
    <source>
        <dbReference type="Pfam" id="PF00924"/>
    </source>
</evidence>
<dbReference type="GO" id="GO:0008381">
    <property type="term" value="F:mechanosensitive monoatomic ion channel activity"/>
    <property type="evidence" value="ECO:0007669"/>
    <property type="project" value="InterPro"/>
</dbReference>
<feature type="domain" description="Mechanosensitive ion channel transmembrane helices 2/3" evidence="10">
    <location>
        <begin position="92"/>
        <end position="132"/>
    </location>
</feature>
<protein>
    <submittedName>
        <fullName evidence="11">Small-conductance mechanosensitive channel</fullName>
    </submittedName>
</protein>
<dbReference type="AlphaFoldDB" id="A0A0F5PJ26"/>
<evidence type="ECO:0000256" key="2">
    <source>
        <dbReference type="ARBA" id="ARBA00008017"/>
    </source>
</evidence>
<dbReference type="FunFam" id="2.30.30.60:FF:000001">
    <property type="entry name" value="MscS Mechanosensitive ion channel"/>
    <property type="match status" value="1"/>
</dbReference>
<comment type="similarity">
    <text evidence="2">Belongs to the MscS (TC 1.A.23) family.</text>
</comment>
<dbReference type="PANTHER" id="PTHR30460">
    <property type="entry name" value="MODERATE CONDUCTANCE MECHANOSENSITIVE CHANNEL YBIO"/>
    <property type="match status" value="1"/>
</dbReference>
<feature type="domain" description="Mechanosensitive ion channel MscS C-terminal" evidence="9">
    <location>
        <begin position="204"/>
        <end position="285"/>
    </location>
</feature>
<dbReference type="Gene3D" id="3.30.70.100">
    <property type="match status" value="1"/>
</dbReference>
<feature type="transmembrane region" description="Helical" evidence="7">
    <location>
        <begin position="48"/>
        <end position="67"/>
    </location>
</feature>
<evidence type="ECO:0000313" key="11">
    <source>
        <dbReference type="EMBL" id="KKC28431.1"/>
    </source>
</evidence>
<dbReference type="InterPro" id="IPR010920">
    <property type="entry name" value="LSM_dom_sf"/>
</dbReference>
<evidence type="ECO:0000256" key="6">
    <source>
        <dbReference type="ARBA" id="ARBA00023136"/>
    </source>
</evidence>
<evidence type="ECO:0000259" key="10">
    <source>
        <dbReference type="Pfam" id="PF21088"/>
    </source>
</evidence>
<dbReference type="InterPro" id="IPR045276">
    <property type="entry name" value="YbiO_bact"/>
</dbReference>
<sequence length="303" mass="34593">MKKRVDSCNIKIKQKNKVMEKMWADIYHKLVEIYDIKAVKFLLDVLKILIIAFIGIKFADFLIYRFYKLYSKSKIQLPQRKIDTLTSLTKNAVRYIIYFLAGASILKLFNIDMTSLLAVAGIGSLAIGFGAQNLVKDMISGFFIIFEDQFSVGDYVTINGISGTVEEIGLRVTKIRGFSDGLHIIPNGEIKMVTNLTKDSMMAVVNIAFPIDEDVDKIIEGLQEICEEVKKSRDDLIEGPTVLRITDMHDSKFALMVYPKTPPMQDWAVERYILSRVKKMFDQKNKSFPYPRTTVILSQFKAN</sequence>
<gene>
    <name evidence="11" type="ORF">CDSM653_02488</name>
</gene>
<keyword evidence="3" id="KW-1003">Cell membrane</keyword>
<feature type="transmembrane region" description="Helical" evidence="7">
    <location>
        <begin position="115"/>
        <end position="135"/>
    </location>
</feature>
<name>A0A0F5PJ26_9THEO</name>
<dbReference type="Pfam" id="PF00924">
    <property type="entry name" value="MS_channel_2nd"/>
    <property type="match status" value="1"/>
</dbReference>
<dbReference type="InterPro" id="IPR049142">
    <property type="entry name" value="MS_channel_1st"/>
</dbReference>
<organism evidence="11 12">
    <name type="scientific">Caldanaerobacter subterraneus subsp. pacificus DSM 12653</name>
    <dbReference type="NCBI Taxonomy" id="391606"/>
    <lineage>
        <taxon>Bacteria</taxon>
        <taxon>Bacillati</taxon>
        <taxon>Bacillota</taxon>
        <taxon>Clostridia</taxon>
        <taxon>Thermoanaerobacterales</taxon>
        <taxon>Thermoanaerobacteraceae</taxon>
        <taxon>Caldanaerobacter</taxon>
    </lineage>
</organism>